<dbReference type="Proteomes" id="UP000022910">
    <property type="component" value="Unassembled WGS sequence"/>
</dbReference>
<dbReference type="AlphaFoldDB" id="A0A015K216"/>
<dbReference type="STRING" id="1432141.A0A015K216"/>
<organism evidence="1 2">
    <name type="scientific">Rhizophagus irregularis (strain DAOM 197198w)</name>
    <name type="common">Glomus intraradices</name>
    <dbReference type="NCBI Taxonomy" id="1432141"/>
    <lineage>
        <taxon>Eukaryota</taxon>
        <taxon>Fungi</taxon>
        <taxon>Fungi incertae sedis</taxon>
        <taxon>Mucoromycota</taxon>
        <taxon>Glomeromycotina</taxon>
        <taxon>Glomeromycetes</taxon>
        <taxon>Glomerales</taxon>
        <taxon>Glomeraceae</taxon>
        <taxon>Rhizophagus</taxon>
    </lineage>
</organism>
<evidence type="ECO:0000313" key="1">
    <source>
        <dbReference type="EMBL" id="EXX73665.1"/>
    </source>
</evidence>
<evidence type="ECO:0000313" key="2">
    <source>
        <dbReference type="Proteomes" id="UP000022910"/>
    </source>
</evidence>
<dbReference type="EMBL" id="JEMT01013974">
    <property type="protein sequence ID" value="EXX73665.1"/>
    <property type="molecule type" value="Genomic_DNA"/>
</dbReference>
<gene>
    <name evidence="1" type="ORF">RirG_058310</name>
</gene>
<protein>
    <submittedName>
        <fullName evidence="1">Uncharacterized protein</fullName>
    </submittedName>
</protein>
<keyword evidence="2" id="KW-1185">Reference proteome</keyword>
<proteinExistence type="predicted"/>
<dbReference type="HOGENOM" id="CLU_1769134_0_0_1"/>
<comment type="caution">
    <text evidence="1">The sequence shown here is derived from an EMBL/GenBank/DDBJ whole genome shotgun (WGS) entry which is preliminary data.</text>
</comment>
<reference evidence="1 2" key="1">
    <citation type="submission" date="2014-02" db="EMBL/GenBank/DDBJ databases">
        <title>Single nucleus genome sequencing reveals high similarity among nuclei of an endomycorrhizal fungus.</title>
        <authorList>
            <person name="Lin K."/>
            <person name="Geurts R."/>
            <person name="Zhang Z."/>
            <person name="Limpens E."/>
            <person name="Saunders D.G."/>
            <person name="Mu D."/>
            <person name="Pang E."/>
            <person name="Cao H."/>
            <person name="Cha H."/>
            <person name="Lin T."/>
            <person name="Zhou Q."/>
            <person name="Shang Y."/>
            <person name="Li Y."/>
            <person name="Ivanov S."/>
            <person name="Sharma T."/>
            <person name="Velzen R.V."/>
            <person name="Ruijter N.D."/>
            <person name="Aanen D.K."/>
            <person name="Win J."/>
            <person name="Kamoun S."/>
            <person name="Bisseling T."/>
            <person name="Huang S."/>
        </authorList>
    </citation>
    <scope>NUCLEOTIDE SEQUENCE [LARGE SCALE GENOMIC DNA]</scope>
    <source>
        <strain evidence="2">DAOM197198w</strain>
    </source>
</reference>
<accession>A0A015K216</accession>
<sequence>MAQPNQQDFQQLRAAIAALTQALPNTNNALAGNTQAIANPPRREGKVAELPYFYGGNQDPVAWLEDFTRSCNANGIANVRKLEVVPAYLKGAASTWWNANQALPNNDPNKIVAAVASLAADFDNCFPYIPYFRYSTVVPVWSNLEWLCIGLPFEY</sequence>
<name>A0A015K216_RHIIW</name>